<feature type="compositionally biased region" description="Basic and acidic residues" evidence="1">
    <location>
        <begin position="170"/>
        <end position="194"/>
    </location>
</feature>
<dbReference type="EMBL" id="LUGG01000002">
    <property type="protein sequence ID" value="OBZ78120.1"/>
    <property type="molecule type" value="Genomic_DNA"/>
</dbReference>
<name>A0A1C7MML9_GRIFR</name>
<evidence type="ECO:0000256" key="1">
    <source>
        <dbReference type="SAM" id="MobiDB-lite"/>
    </source>
</evidence>
<evidence type="ECO:0000313" key="3">
    <source>
        <dbReference type="Proteomes" id="UP000092993"/>
    </source>
</evidence>
<keyword evidence="3" id="KW-1185">Reference proteome</keyword>
<dbReference type="OrthoDB" id="2500073at2759"/>
<evidence type="ECO:0000313" key="2">
    <source>
        <dbReference type="EMBL" id="OBZ78120.1"/>
    </source>
</evidence>
<accession>A0A1C7MML9</accession>
<sequence>MIDSLQYFIYICIRTSSPGPHPAQAWKDLSPRMFRRAVQTRLHVMDQGTTSSPDSTPTSLHASSLPQHAKLISRPASPIPQAHYPPRAAKITILDIPSQQMSTAVQPASPAPTPGAAPPDTAGSQPQNTYEYPPQRHAGAVGYGPEYGKGASTGDKLSGLQEEMVGKLLHNPEKVQHGRDLRTGELKRREKEDDANPFGKSSGGDDTDKDRNTDQEVKGDTDQPKGSPPAPEGPSEKGAEEQAATTVPEGTH</sequence>
<feature type="compositionally biased region" description="Basic and acidic residues" evidence="1">
    <location>
        <begin position="206"/>
        <end position="223"/>
    </location>
</feature>
<proteinExistence type="predicted"/>
<dbReference type="Proteomes" id="UP000092993">
    <property type="component" value="Unassembled WGS sequence"/>
</dbReference>
<reference evidence="2 3" key="1">
    <citation type="submission" date="2016-03" db="EMBL/GenBank/DDBJ databases">
        <title>Whole genome sequencing of Grifola frondosa 9006-11.</title>
        <authorList>
            <person name="Min B."/>
            <person name="Park H."/>
            <person name="Kim J.-G."/>
            <person name="Cho H."/>
            <person name="Oh Y.-L."/>
            <person name="Kong W.-S."/>
            <person name="Choi I.-G."/>
        </authorList>
    </citation>
    <scope>NUCLEOTIDE SEQUENCE [LARGE SCALE GENOMIC DNA]</scope>
    <source>
        <strain evidence="2 3">9006-11</strain>
    </source>
</reference>
<protein>
    <submittedName>
        <fullName evidence="2">Uncharacterized protein</fullName>
    </submittedName>
</protein>
<comment type="caution">
    <text evidence="2">The sequence shown here is derived from an EMBL/GenBank/DDBJ whole genome shotgun (WGS) entry which is preliminary data.</text>
</comment>
<gene>
    <name evidence="2" type="ORF">A0H81_01888</name>
</gene>
<feature type="compositionally biased region" description="Low complexity" evidence="1">
    <location>
        <begin position="49"/>
        <end position="59"/>
    </location>
</feature>
<organism evidence="2 3">
    <name type="scientific">Grifola frondosa</name>
    <name type="common">Maitake</name>
    <name type="synonym">Polyporus frondosus</name>
    <dbReference type="NCBI Taxonomy" id="5627"/>
    <lineage>
        <taxon>Eukaryota</taxon>
        <taxon>Fungi</taxon>
        <taxon>Dikarya</taxon>
        <taxon>Basidiomycota</taxon>
        <taxon>Agaricomycotina</taxon>
        <taxon>Agaricomycetes</taxon>
        <taxon>Polyporales</taxon>
        <taxon>Grifolaceae</taxon>
        <taxon>Grifola</taxon>
    </lineage>
</organism>
<feature type="region of interest" description="Disordered" evidence="1">
    <location>
        <begin position="47"/>
        <end position="67"/>
    </location>
</feature>
<feature type="region of interest" description="Disordered" evidence="1">
    <location>
        <begin position="168"/>
        <end position="252"/>
    </location>
</feature>
<dbReference type="STRING" id="5627.A0A1C7MML9"/>
<feature type="region of interest" description="Disordered" evidence="1">
    <location>
        <begin position="100"/>
        <end position="156"/>
    </location>
</feature>
<dbReference type="AlphaFoldDB" id="A0A1C7MML9"/>